<dbReference type="AlphaFoldDB" id="A0A645AJP6"/>
<proteinExistence type="predicted"/>
<comment type="caution">
    <text evidence="1">The sequence shown here is derived from an EMBL/GenBank/DDBJ whole genome shotgun (WGS) entry which is preliminary data.</text>
</comment>
<evidence type="ECO:0000313" key="1">
    <source>
        <dbReference type="EMBL" id="MPM53445.1"/>
    </source>
</evidence>
<dbReference type="EMBL" id="VSSQ01014340">
    <property type="protein sequence ID" value="MPM53445.1"/>
    <property type="molecule type" value="Genomic_DNA"/>
</dbReference>
<sequence length="237" mass="26760">MGNHAVFLRNDHDAGIGGGFVFHARGHDGRFGNEQRHGLTLHVGTHQRAVCVVVFEEGDHGRCNRNELLGRNVHIVHFGGFYFDDLVEQARDNAILHEPVELLVDRLVGLRHDEVILFVRGQILDLVGNHVLFAVYAAVRRFDEAVLVDARIGRKRVDESDVRTFRRFNGAHAAVMTKVHVAYVKRCALAVQAARAERRKTALMGQFRQRVCLIHELAQLGGTEEFLDRRRHGADVN</sequence>
<name>A0A645AJP6_9ZZZZ</name>
<accession>A0A645AJP6</accession>
<organism evidence="1">
    <name type="scientific">bioreactor metagenome</name>
    <dbReference type="NCBI Taxonomy" id="1076179"/>
    <lineage>
        <taxon>unclassified sequences</taxon>
        <taxon>metagenomes</taxon>
        <taxon>ecological metagenomes</taxon>
    </lineage>
</organism>
<reference evidence="1" key="1">
    <citation type="submission" date="2019-08" db="EMBL/GenBank/DDBJ databases">
        <authorList>
            <person name="Kucharzyk K."/>
            <person name="Murdoch R.W."/>
            <person name="Higgins S."/>
            <person name="Loffler F."/>
        </authorList>
    </citation>
    <scope>NUCLEOTIDE SEQUENCE</scope>
</reference>
<gene>
    <name evidence="1" type="ORF">SDC9_100213</name>
</gene>
<protein>
    <submittedName>
        <fullName evidence="1">Uncharacterized protein</fullName>
    </submittedName>
</protein>